<dbReference type="PANTHER" id="PTHR44942">
    <property type="entry name" value="METHYLTRANSF_11 DOMAIN-CONTAINING PROTEIN"/>
    <property type="match status" value="1"/>
</dbReference>
<dbReference type="Proteomes" id="UP001285636">
    <property type="component" value="Unassembled WGS sequence"/>
</dbReference>
<gene>
    <name evidence="5" type="ORF">RYX45_16095</name>
</gene>
<dbReference type="Gene3D" id="3.40.50.150">
    <property type="entry name" value="Vaccinia Virus protein VP39"/>
    <property type="match status" value="1"/>
</dbReference>
<dbReference type="EMBL" id="JAWJAY010000004">
    <property type="protein sequence ID" value="MDV2886715.1"/>
    <property type="molecule type" value="Genomic_DNA"/>
</dbReference>
<evidence type="ECO:0000313" key="6">
    <source>
        <dbReference type="Proteomes" id="UP001285636"/>
    </source>
</evidence>
<dbReference type="PANTHER" id="PTHR44942:SF4">
    <property type="entry name" value="METHYLTRANSFERASE TYPE 11 DOMAIN-CONTAINING PROTEIN"/>
    <property type="match status" value="1"/>
</dbReference>
<name>A0AAJ2NQF1_ALKPS</name>
<proteinExistence type="inferred from homology"/>
<dbReference type="InterPro" id="IPR029063">
    <property type="entry name" value="SAM-dependent_MTases_sf"/>
</dbReference>
<keyword evidence="2 5" id="KW-0489">Methyltransferase</keyword>
<reference evidence="5" key="1">
    <citation type="submission" date="2023-10" db="EMBL/GenBank/DDBJ databases">
        <title>Screening of Alkalihalophilus pseudofirmusBZ-TG-HK211 and Its Alleviation of Salt Stress on Rapeseed Growth.</title>
        <authorList>
            <person name="Zhao B."/>
            <person name="Guo T."/>
        </authorList>
    </citation>
    <scope>NUCLEOTIDE SEQUENCE</scope>
    <source>
        <strain evidence="5">BZ-TG-HK211</strain>
    </source>
</reference>
<dbReference type="AlphaFoldDB" id="A0AAJ2NQF1"/>
<accession>A0AAJ2NQF1</accession>
<sequence length="258" mass="29689">MGIDFHSKENQQSYTTRNVHSIWSETIQSLVPFDHVSTALDVGCGGGIYSKALSDMGVDSIIGVDFSHAMLEGAKENCKGYPRISFTHGHAFDTGVEGESIDLLLERALIHHLQDLASCFKEGHRVLKEEGCYIIQDRTPEDCLVEGSDEHIRGYFFKLFPRLIDKETSRRHTSQTVIHHLKAAGFKEIEERKLWEIRKVYNHKNQLLQDLKERVGRSILHELDDNELQHLIQFIDRALPSEGQIVEKDRWTIWRVVK</sequence>
<dbReference type="SUPFAM" id="SSF53335">
    <property type="entry name" value="S-adenosyl-L-methionine-dependent methyltransferases"/>
    <property type="match status" value="1"/>
</dbReference>
<dbReference type="InterPro" id="IPR051052">
    <property type="entry name" value="Diverse_substrate_MTase"/>
</dbReference>
<evidence type="ECO:0000259" key="4">
    <source>
        <dbReference type="Pfam" id="PF08241"/>
    </source>
</evidence>
<evidence type="ECO:0000256" key="2">
    <source>
        <dbReference type="ARBA" id="ARBA00022603"/>
    </source>
</evidence>
<dbReference type="GO" id="GO:0032259">
    <property type="term" value="P:methylation"/>
    <property type="evidence" value="ECO:0007669"/>
    <property type="project" value="UniProtKB-KW"/>
</dbReference>
<organism evidence="5 6">
    <name type="scientific">Alkalihalophilus pseudofirmus</name>
    <name type="common">Bacillus pseudofirmus</name>
    <dbReference type="NCBI Taxonomy" id="79885"/>
    <lineage>
        <taxon>Bacteria</taxon>
        <taxon>Bacillati</taxon>
        <taxon>Bacillota</taxon>
        <taxon>Bacilli</taxon>
        <taxon>Bacillales</taxon>
        <taxon>Bacillaceae</taxon>
        <taxon>Alkalihalophilus</taxon>
    </lineage>
</organism>
<dbReference type="GO" id="GO:0008757">
    <property type="term" value="F:S-adenosylmethionine-dependent methyltransferase activity"/>
    <property type="evidence" value="ECO:0007669"/>
    <property type="project" value="InterPro"/>
</dbReference>
<protein>
    <submittedName>
        <fullName evidence="5">Methyltransferase domain-containing protein</fullName>
    </submittedName>
</protein>
<feature type="domain" description="Methyltransferase type 11" evidence="4">
    <location>
        <begin position="40"/>
        <end position="135"/>
    </location>
</feature>
<dbReference type="Pfam" id="PF08241">
    <property type="entry name" value="Methyltransf_11"/>
    <property type="match status" value="1"/>
</dbReference>
<evidence type="ECO:0000256" key="1">
    <source>
        <dbReference type="ARBA" id="ARBA00008361"/>
    </source>
</evidence>
<dbReference type="RefSeq" id="WP_289235699.1">
    <property type="nucleotide sequence ID" value="NZ_CP117835.1"/>
</dbReference>
<dbReference type="CDD" id="cd02440">
    <property type="entry name" value="AdoMet_MTases"/>
    <property type="match status" value="1"/>
</dbReference>
<evidence type="ECO:0000313" key="5">
    <source>
        <dbReference type="EMBL" id="MDV2886715.1"/>
    </source>
</evidence>
<comment type="caution">
    <text evidence="5">The sequence shown here is derived from an EMBL/GenBank/DDBJ whole genome shotgun (WGS) entry which is preliminary data.</text>
</comment>
<comment type="similarity">
    <text evidence="1">Belongs to the methyltransferase superfamily.</text>
</comment>
<evidence type="ECO:0000256" key="3">
    <source>
        <dbReference type="ARBA" id="ARBA00022679"/>
    </source>
</evidence>
<keyword evidence="3" id="KW-0808">Transferase</keyword>
<dbReference type="InterPro" id="IPR013216">
    <property type="entry name" value="Methyltransf_11"/>
</dbReference>